<accession>A0A133UA87</accession>
<dbReference type="PANTHER" id="PTHR30615:SF8">
    <property type="entry name" value="UPF0047 PROTEIN C4A8.02C"/>
    <property type="match status" value="1"/>
</dbReference>
<name>A0A133UA87_9EURY</name>
<dbReference type="EMBL" id="LHXM01000037">
    <property type="protein sequence ID" value="KXA91068.1"/>
    <property type="molecule type" value="Genomic_DNA"/>
</dbReference>
<organism evidence="2 3">
    <name type="scientific">candidate division MSBL1 archaeon SCGC-AAA259D18</name>
    <dbReference type="NCBI Taxonomy" id="1698262"/>
    <lineage>
        <taxon>Archaea</taxon>
        <taxon>Methanobacteriati</taxon>
        <taxon>Methanobacteriota</taxon>
        <taxon>candidate division MSBL1</taxon>
    </lineage>
</organism>
<sequence length="129" mass="14729">MNIIEISSKKRNQFIDIDSRVQQIVHDSGVEEGTCLIYCPHTTAAITINEGADPAVQKDLLRALDEIVPDIDFQHMEGNSDAHLKSSLLGASERVPIRNRKLKLGRWQKIFFCEFDGPKERRVWVKVNK</sequence>
<comment type="caution">
    <text evidence="2">The sequence shown here is derived from an EMBL/GenBank/DDBJ whole genome shotgun (WGS) entry which is preliminary data.</text>
</comment>
<evidence type="ECO:0000256" key="1">
    <source>
        <dbReference type="ARBA" id="ARBA00005534"/>
    </source>
</evidence>
<dbReference type="InterPro" id="IPR001602">
    <property type="entry name" value="UPF0047_YjbQ-like"/>
</dbReference>
<protein>
    <recommendedName>
        <fullName evidence="4">Secondary thiamine-phosphate synthase enzyme</fullName>
    </recommendedName>
</protein>
<dbReference type="AlphaFoldDB" id="A0A133UA87"/>
<evidence type="ECO:0000313" key="2">
    <source>
        <dbReference type="EMBL" id="KXA91068.1"/>
    </source>
</evidence>
<dbReference type="Pfam" id="PF01894">
    <property type="entry name" value="YjbQ"/>
    <property type="match status" value="1"/>
</dbReference>
<dbReference type="Proteomes" id="UP000070195">
    <property type="component" value="Unassembled WGS sequence"/>
</dbReference>
<dbReference type="PIRSF" id="PIRSF004681">
    <property type="entry name" value="UCP004681"/>
    <property type="match status" value="1"/>
</dbReference>
<evidence type="ECO:0000313" key="3">
    <source>
        <dbReference type="Proteomes" id="UP000070195"/>
    </source>
</evidence>
<dbReference type="InterPro" id="IPR035917">
    <property type="entry name" value="YjbQ-like_sf"/>
</dbReference>
<proteinExistence type="inferred from homology"/>
<reference evidence="2 3" key="1">
    <citation type="journal article" date="2016" name="Sci. Rep.">
        <title>Metabolic traits of an uncultured archaeal lineage -MSBL1- from brine pools of the Red Sea.</title>
        <authorList>
            <person name="Mwirichia R."/>
            <person name="Alam I."/>
            <person name="Rashid M."/>
            <person name="Vinu M."/>
            <person name="Ba-Alawi W."/>
            <person name="Anthony Kamau A."/>
            <person name="Kamanda Ngugi D."/>
            <person name="Goker M."/>
            <person name="Klenk H.P."/>
            <person name="Bajic V."/>
            <person name="Stingl U."/>
        </authorList>
    </citation>
    <scope>NUCLEOTIDE SEQUENCE [LARGE SCALE GENOMIC DNA]</scope>
    <source>
        <strain evidence="2">SCGC-AAA259D18</strain>
    </source>
</reference>
<dbReference type="NCBIfam" id="TIGR00149">
    <property type="entry name" value="TIGR00149_YjbQ"/>
    <property type="match status" value="1"/>
</dbReference>
<keyword evidence="3" id="KW-1185">Reference proteome</keyword>
<comment type="similarity">
    <text evidence="1">Belongs to the UPF0047 family.</text>
</comment>
<dbReference type="Gene3D" id="2.60.120.460">
    <property type="entry name" value="YjbQ-like"/>
    <property type="match status" value="1"/>
</dbReference>
<dbReference type="PATRIC" id="fig|1698262.3.peg.365"/>
<dbReference type="PANTHER" id="PTHR30615">
    <property type="entry name" value="UNCHARACTERIZED PROTEIN YJBQ-RELATED"/>
    <property type="match status" value="1"/>
</dbReference>
<gene>
    <name evidence="2" type="ORF">AKJ63_01940</name>
</gene>
<dbReference type="SUPFAM" id="SSF111038">
    <property type="entry name" value="YjbQ-like"/>
    <property type="match status" value="1"/>
</dbReference>
<evidence type="ECO:0008006" key="4">
    <source>
        <dbReference type="Google" id="ProtNLM"/>
    </source>
</evidence>